<dbReference type="KEGG" id="tbi:Tbis_2390"/>
<evidence type="ECO:0000313" key="8">
    <source>
        <dbReference type="EMBL" id="ADG89094.1"/>
    </source>
</evidence>
<dbReference type="HOGENOM" id="CLU_084253_1_1_11"/>
<dbReference type="RefSeq" id="WP_013132627.1">
    <property type="nucleotide sequence ID" value="NC_014165.1"/>
</dbReference>
<sequence>MNSVFADIFSANEKFNHEFNHQGLIGRARRGLAVVTCMDARIDPLEALGLRIGDAVILRNPGARVTDDVLRALILAVYVLGVERILVMPHTDCKMTKMTDAELHDLIATRYGVDTRDVAFGTIPDQMATLQADLTRIRTSRHLPGRLAVCGALYDVGTGRLAPIEA</sequence>
<feature type="binding site" evidence="7">
    <location>
        <position position="37"/>
    </location>
    <ligand>
        <name>Zn(2+)</name>
        <dbReference type="ChEBI" id="CHEBI:29105"/>
    </ligand>
</feature>
<evidence type="ECO:0000256" key="3">
    <source>
        <dbReference type="ARBA" id="ARBA00022723"/>
    </source>
</evidence>
<feature type="binding site" evidence="7">
    <location>
        <position position="39"/>
    </location>
    <ligand>
        <name>Zn(2+)</name>
        <dbReference type="ChEBI" id="CHEBI:29105"/>
    </ligand>
</feature>
<dbReference type="Pfam" id="PF00484">
    <property type="entry name" value="Pro_CA"/>
    <property type="match status" value="1"/>
</dbReference>
<dbReference type="CDD" id="cd03379">
    <property type="entry name" value="beta_CA_cladeD"/>
    <property type="match status" value="1"/>
</dbReference>
<evidence type="ECO:0000256" key="4">
    <source>
        <dbReference type="ARBA" id="ARBA00022833"/>
    </source>
</evidence>
<dbReference type="eggNOG" id="COG0288">
    <property type="taxonomic scope" value="Bacteria"/>
</dbReference>
<reference evidence="8 9" key="1">
    <citation type="submission" date="2010-01" db="EMBL/GenBank/DDBJ databases">
        <title>The complete genome of Thermobispora bispora DSM 43833.</title>
        <authorList>
            <consortium name="US DOE Joint Genome Institute (JGI-PGF)"/>
            <person name="Lucas S."/>
            <person name="Copeland A."/>
            <person name="Lapidus A."/>
            <person name="Glavina del Rio T."/>
            <person name="Dalin E."/>
            <person name="Tice H."/>
            <person name="Bruce D."/>
            <person name="Goodwin L."/>
            <person name="Pitluck S."/>
            <person name="Kyrpides N."/>
            <person name="Mavromatis K."/>
            <person name="Ivanova N."/>
            <person name="Mikhailova N."/>
            <person name="Chertkov O."/>
            <person name="Brettin T."/>
            <person name="Detter J.C."/>
            <person name="Han C."/>
            <person name="Larimer F."/>
            <person name="Land M."/>
            <person name="Hauser L."/>
            <person name="Markowitz V."/>
            <person name="Cheng J.-F."/>
            <person name="Hugenholtz P."/>
            <person name="Woyke T."/>
            <person name="Wu D."/>
            <person name="Jando M."/>
            <person name="Schneider S."/>
            <person name="Klenk H.-P."/>
            <person name="Eisen J.A."/>
        </authorList>
    </citation>
    <scope>NUCLEOTIDE SEQUENCE [LARGE SCALE GENOMIC DNA]</scope>
    <source>
        <strain evidence="9">ATCC 19993 / DSM 43833 / CBS 139.67 / JCM 10125 / KCTC 9307 / NBRC 14880 / R51</strain>
    </source>
</reference>
<evidence type="ECO:0000256" key="2">
    <source>
        <dbReference type="ARBA" id="ARBA00012925"/>
    </source>
</evidence>
<dbReference type="Gene3D" id="3.40.1050.10">
    <property type="entry name" value="Carbonic anhydrase"/>
    <property type="match status" value="1"/>
</dbReference>
<comment type="similarity">
    <text evidence="1">Belongs to the beta-class carbonic anhydrase family.</text>
</comment>
<dbReference type="EC" id="4.2.1.1" evidence="2"/>
<evidence type="ECO:0000256" key="6">
    <source>
        <dbReference type="ARBA" id="ARBA00048348"/>
    </source>
</evidence>
<dbReference type="STRING" id="469371.Tbis_2390"/>
<comment type="cofactor">
    <cofactor evidence="7">
        <name>Zn(2+)</name>
        <dbReference type="ChEBI" id="CHEBI:29105"/>
    </cofactor>
    <text evidence="7">Binds 1 zinc ion per subunit.</text>
</comment>
<dbReference type="InterPro" id="IPR001765">
    <property type="entry name" value="Carbonic_anhydrase"/>
</dbReference>
<dbReference type="InterPro" id="IPR036874">
    <property type="entry name" value="Carbonic_anhydrase_sf"/>
</dbReference>
<accession>D6Y3Z2</accession>
<feature type="binding site" evidence="7">
    <location>
        <position position="93"/>
    </location>
    <ligand>
        <name>Zn(2+)</name>
        <dbReference type="ChEBI" id="CHEBI:29105"/>
    </ligand>
</feature>
<organism evidence="8 9">
    <name type="scientific">Thermobispora bispora (strain ATCC 19993 / DSM 43833 / CBS 139.67 / JCM 10125 / KCTC 9307 / NBRC 14880 / R51)</name>
    <dbReference type="NCBI Taxonomy" id="469371"/>
    <lineage>
        <taxon>Bacteria</taxon>
        <taxon>Bacillati</taxon>
        <taxon>Actinomycetota</taxon>
        <taxon>Actinomycetes</taxon>
        <taxon>Streptosporangiales</taxon>
        <taxon>Streptosporangiaceae</taxon>
        <taxon>Thermobispora</taxon>
    </lineage>
</organism>
<dbReference type="GO" id="GO:0008270">
    <property type="term" value="F:zinc ion binding"/>
    <property type="evidence" value="ECO:0007669"/>
    <property type="project" value="InterPro"/>
</dbReference>
<evidence type="ECO:0000313" key="9">
    <source>
        <dbReference type="Proteomes" id="UP000006640"/>
    </source>
</evidence>
<evidence type="ECO:0000256" key="7">
    <source>
        <dbReference type="PIRSR" id="PIRSR601765-1"/>
    </source>
</evidence>
<dbReference type="OrthoDB" id="8968066at2"/>
<dbReference type="AlphaFoldDB" id="D6Y3Z2"/>
<evidence type="ECO:0000256" key="1">
    <source>
        <dbReference type="ARBA" id="ARBA00006217"/>
    </source>
</evidence>
<dbReference type="PANTHER" id="PTHR43175:SF3">
    <property type="entry name" value="CARBON DISULFIDE HYDROLASE"/>
    <property type="match status" value="1"/>
</dbReference>
<feature type="binding site" evidence="7">
    <location>
        <position position="90"/>
    </location>
    <ligand>
        <name>Zn(2+)</name>
        <dbReference type="ChEBI" id="CHEBI:29105"/>
    </ligand>
</feature>
<comment type="function">
    <text evidence="5">Catalyzes the reversible hydration of carbon dioxide to form bicarbonate.</text>
</comment>
<keyword evidence="9" id="KW-1185">Reference proteome</keyword>
<protein>
    <recommendedName>
        <fullName evidence="2">carbonic anhydrase</fullName>
        <ecNumber evidence="2">4.2.1.1</ecNumber>
    </recommendedName>
</protein>
<name>D6Y3Z2_THEBD</name>
<comment type="catalytic activity">
    <reaction evidence="6">
        <text>hydrogencarbonate + H(+) = CO2 + H2O</text>
        <dbReference type="Rhea" id="RHEA:10748"/>
        <dbReference type="ChEBI" id="CHEBI:15377"/>
        <dbReference type="ChEBI" id="CHEBI:15378"/>
        <dbReference type="ChEBI" id="CHEBI:16526"/>
        <dbReference type="ChEBI" id="CHEBI:17544"/>
        <dbReference type="EC" id="4.2.1.1"/>
    </reaction>
</comment>
<dbReference type="GO" id="GO:0004089">
    <property type="term" value="F:carbonate dehydratase activity"/>
    <property type="evidence" value="ECO:0007669"/>
    <property type="project" value="UniProtKB-EC"/>
</dbReference>
<evidence type="ECO:0000256" key="5">
    <source>
        <dbReference type="ARBA" id="ARBA00024993"/>
    </source>
</evidence>
<dbReference type="Proteomes" id="UP000006640">
    <property type="component" value="Chromosome"/>
</dbReference>
<dbReference type="EMBL" id="CP001874">
    <property type="protein sequence ID" value="ADG89094.1"/>
    <property type="molecule type" value="Genomic_DNA"/>
</dbReference>
<dbReference type="SMART" id="SM00947">
    <property type="entry name" value="Pro_CA"/>
    <property type="match status" value="1"/>
</dbReference>
<keyword evidence="3 7" id="KW-0479">Metal-binding</keyword>
<keyword evidence="4 7" id="KW-0862">Zinc</keyword>
<proteinExistence type="inferred from homology"/>
<dbReference type="SUPFAM" id="SSF53056">
    <property type="entry name" value="beta-carbonic anhydrase, cab"/>
    <property type="match status" value="1"/>
</dbReference>
<dbReference type="PANTHER" id="PTHR43175">
    <property type="entry name" value="CARBONIC ANHYDRASE"/>
    <property type="match status" value="1"/>
</dbReference>
<gene>
    <name evidence="8" type="ordered locus">Tbis_2390</name>
</gene>